<reference evidence="2 3" key="1">
    <citation type="submission" date="2018-03" db="EMBL/GenBank/DDBJ databases">
        <title>Ahniella affigens gen. nov., sp. nov., a gammaproteobacterium isolated from sandy soil near a stream.</title>
        <authorList>
            <person name="Ko Y."/>
            <person name="Kim J.-H."/>
        </authorList>
    </citation>
    <scope>NUCLEOTIDE SEQUENCE [LARGE SCALE GENOMIC DNA]</scope>
    <source>
        <strain evidence="2 3">D13</strain>
    </source>
</reference>
<dbReference type="KEGG" id="xba:C7S18_13750"/>
<evidence type="ECO:0000256" key="1">
    <source>
        <dbReference type="SAM" id="MobiDB-lite"/>
    </source>
</evidence>
<organism evidence="2 3">
    <name type="scientific">Ahniella affigens</name>
    <dbReference type="NCBI Taxonomy" id="2021234"/>
    <lineage>
        <taxon>Bacteria</taxon>
        <taxon>Pseudomonadati</taxon>
        <taxon>Pseudomonadota</taxon>
        <taxon>Gammaproteobacteria</taxon>
        <taxon>Lysobacterales</taxon>
        <taxon>Rhodanobacteraceae</taxon>
        <taxon>Ahniella</taxon>
    </lineage>
</organism>
<feature type="region of interest" description="Disordered" evidence="1">
    <location>
        <begin position="69"/>
        <end position="92"/>
    </location>
</feature>
<dbReference type="RefSeq" id="WP_106892110.1">
    <property type="nucleotide sequence ID" value="NZ_CP027860.1"/>
</dbReference>
<evidence type="ECO:0000313" key="3">
    <source>
        <dbReference type="Proteomes" id="UP000241074"/>
    </source>
</evidence>
<dbReference type="Proteomes" id="UP000241074">
    <property type="component" value="Chromosome"/>
</dbReference>
<proteinExistence type="predicted"/>
<protein>
    <submittedName>
        <fullName evidence="2">DUF2239 domain-containing protein</fullName>
    </submittedName>
</protein>
<evidence type="ECO:0000313" key="2">
    <source>
        <dbReference type="EMBL" id="AVP98190.1"/>
    </source>
</evidence>
<keyword evidence="3" id="KW-1185">Reference proteome</keyword>
<accession>A0A2P1PTN8</accession>
<name>A0A2P1PTN8_9GAMM</name>
<reference evidence="2 3" key="2">
    <citation type="submission" date="2018-03" db="EMBL/GenBank/DDBJ databases">
        <authorList>
            <person name="Keele B.F."/>
        </authorList>
    </citation>
    <scope>NUCLEOTIDE SEQUENCE [LARGE SCALE GENOMIC DNA]</scope>
    <source>
        <strain evidence="2 3">D13</strain>
    </source>
</reference>
<dbReference type="EMBL" id="CP027860">
    <property type="protein sequence ID" value="AVP98190.1"/>
    <property type="molecule type" value="Genomic_DNA"/>
</dbReference>
<gene>
    <name evidence="2" type="ORF">C7S18_13750</name>
</gene>
<sequence>MSERRHPTFTSFSGTRQIASGPLLVNALALRQAADARTADPLLLFDDQTGRNIDIDLRGTDSELVARFEEPASAATSPDSESETRGRGRPKMGVVSREVTLLPRHWDWLNSQPGGASVTLRRLVDDARRTHADKDRLRAAQARAYQFMQAMAGDLPNFEAATRALFANDLEQVRALLTAWPHDVARHALKLADAAA</sequence>
<dbReference type="OrthoDB" id="282960at2"/>
<dbReference type="Pfam" id="PF09998">
    <property type="entry name" value="DUF2239"/>
    <property type="match status" value="1"/>
</dbReference>
<dbReference type="InterPro" id="IPR018715">
    <property type="entry name" value="DUF2239"/>
</dbReference>
<dbReference type="AlphaFoldDB" id="A0A2P1PTN8"/>